<reference evidence="5 6" key="1">
    <citation type="submission" date="2019-03" db="EMBL/GenBank/DDBJ databases">
        <authorList>
            <person name="Gonzalez-Pimentel J.L."/>
        </authorList>
    </citation>
    <scope>NUCLEOTIDE SEQUENCE [LARGE SCALE GENOMIC DNA]</scope>
    <source>
        <strain evidence="5 6">JCM 31289</strain>
    </source>
</reference>
<dbReference type="InterPro" id="IPR029058">
    <property type="entry name" value="AB_hydrolase_fold"/>
</dbReference>
<name>A0A4Z0HEG5_9ACTN</name>
<dbReference type="EMBL" id="SRID01000070">
    <property type="protein sequence ID" value="TGB13105.1"/>
    <property type="molecule type" value="Genomic_DNA"/>
</dbReference>
<comment type="caution">
    <text evidence="5">The sequence shown here is derived from an EMBL/GenBank/DDBJ whole genome shotgun (WGS) entry which is preliminary data.</text>
</comment>
<organism evidence="5 6">
    <name type="scientific">Streptomyces palmae</name>
    <dbReference type="NCBI Taxonomy" id="1701085"/>
    <lineage>
        <taxon>Bacteria</taxon>
        <taxon>Bacillati</taxon>
        <taxon>Actinomycetota</taxon>
        <taxon>Actinomycetes</taxon>
        <taxon>Kitasatosporales</taxon>
        <taxon>Streptomycetaceae</taxon>
        <taxon>Streptomyces</taxon>
    </lineage>
</organism>
<evidence type="ECO:0000256" key="3">
    <source>
        <dbReference type="ARBA" id="ARBA00023098"/>
    </source>
</evidence>
<dbReference type="PROSITE" id="PS51318">
    <property type="entry name" value="TAT"/>
    <property type="match status" value="1"/>
</dbReference>
<evidence type="ECO:0000313" key="6">
    <source>
        <dbReference type="Proteomes" id="UP000297948"/>
    </source>
</evidence>
<accession>A0A4Z0HEG5</accession>
<dbReference type="Gene3D" id="3.40.50.1820">
    <property type="entry name" value="alpha/beta hydrolase"/>
    <property type="match status" value="1"/>
</dbReference>
<dbReference type="PANTHER" id="PTHR10272">
    <property type="entry name" value="PLATELET-ACTIVATING FACTOR ACETYLHYDROLASE"/>
    <property type="match status" value="1"/>
</dbReference>
<keyword evidence="1 5" id="KW-0378">Hydrolase</keyword>
<feature type="chain" id="PRO_5021413848" evidence="4">
    <location>
        <begin position="27"/>
        <end position="357"/>
    </location>
</feature>
<dbReference type="OrthoDB" id="569821at2"/>
<dbReference type="AlphaFoldDB" id="A0A4Z0HEG5"/>
<dbReference type="GO" id="GO:0003847">
    <property type="term" value="F:1-alkyl-2-acetylglycerophosphocholine esterase activity"/>
    <property type="evidence" value="ECO:0007669"/>
    <property type="project" value="TreeGrafter"/>
</dbReference>
<dbReference type="PANTHER" id="PTHR10272:SF0">
    <property type="entry name" value="PLATELET-ACTIVATING FACTOR ACETYLHYDROLASE"/>
    <property type="match status" value="1"/>
</dbReference>
<protein>
    <submittedName>
        <fullName evidence="5">Acetylhydrolase</fullName>
    </submittedName>
</protein>
<dbReference type="InterPro" id="IPR006311">
    <property type="entry name" value="TAT_signal"/>
</dbReference>
<evidence type="ECO:0000313" key="5">
    <source>
        <dbReference type="EMBL" id="TGB13105.1"/>
    </source>
</evidence>
<dbReference type="Pfam" id="PF03403">
    <property type="entry name" value="PAF-AH_p_II"/>
    <property type="match status" value="1"/>
</dbReference>
<dbReference type="SUPFAM" id="SSF53474">
    <property type="entry name" value="alpha/beta-Hydrolases"/>
    <property type="match status" value="1"/>
</dbReference>
<evidence type="ECO:0000256" key="1">
    <source>
        <dbReference type="ARBA" id="ARBA00022801"/>
    </source>
</evidence>
<dbReference type="RefSeq" id="WP_135338728.1">
    <property type="nucleotide sequence ID" value="NZ_JBHLTX010000052.1"/>
</dbReference>
<evidence type="ECO:0000256" key="2">
    <source>
        <dbReference type="ARBA" id="ARBA00022963"/>
    </source>
</evidence>
<keyword evidence="4" id="KW-0732">Signal</keyword>
<keyword evidence="2" id="KW-0442">Lipid degradation</keyword>
<evidence type="ECO:0000256" key="4">
    <source>
        <dbReference type="SAM" id="SignalP"/>
    </source>
</evidence>
<gene>
    <name evidence="5" type="ORF">E4099_10580</name>
</gene>
<sequence>MTSRRTLVKGTLFGSAAALLPTAASASGGGPSLRLPAPTGPYPVGMRTVHLTDPARTDPWVGGVREVMLTVLYPARSVRGFPLAPQLTPDEAKEFAEYAPHVHQGLPEPGAVDWGAVLTHGHVGAPPLPGRRPVLVYSPGGGDSRTLGTSLAEDLASHGRVVLLVDHPGDASQAELPTGMRTTVLIGPPDPAVFRTMVDTRIADLRLVLDRLGGLPLASVMDLDRIGLYGHSAGGTAAVYAARGDGRVGAVANLEGYLDLYPVPAGFGRPLLLFRTDGFEGAARIDSSWAGLPGRRALLADANHWAFTDYGSLVPRLQAAGLMTAAARAALVGTGDPALTLAGVRRRVGAFFTRCLP</sequence>
<proteinExistence type="predicted"/>
<dbReference type="Proteomes" id="UP000297948">
    <property type="component" value="Unassembled WGS sequence"/>
</dbReference>
<feature type="signal peptide" evidence="4">
    <location>
        <begin position="1"/>
        <end position="26"/>
    </location>
</feature>
<keyword evidence="6" id="KW-1185">Reference proteome</keyword>
<keyword evidence="3" id="KW-0443">Lipid metabolism</keyword>
<dbReference type="GO" id="GO:0016042">
    <property type="term" value="P:lipid catabolic process"/>
    <property type="evidence" value="ECO:0007669"/>
    <property type="project" value="UniProtKB-KW"/>
</dbReference>